<dbReference type="SMART" id="SM00382">
    <property type="entry name" value="AAA"/>
    <property type="match status" value="1"/>
</dbReference>
<name>A0A8H7AH80_9EURO</name>
<dbReference type="OrthoDB" id="4199794at2759"/>
<dbReference type="PANTHER" id="PTHR11669">
    <property type="entry name" value="REPLICATION FACTOR C / DNA POLYMERASE III GAMMA-TAU SUBUNIT"/>
    <property type="match status" value="1"/>
</dbReference>
<dbReference type="InterPro" id="IPR050238">
    <property type="entry name" value="DNA_Rep/Repair_Clamp_Loader"/>
</dbReference>
<keyword evidence="4" id="KW-0067">ATP-binding</keyword>
<dbReference type="GO" id="GO:0006261">
    <property type="term" value="P:DNA-templated DNA replication"/>
    <property type="evidence" value="ECO:0007669"/>
    <property type="project" value="TreeGrafter"/>
</dbReference>
<dbReference type="InterPro" id="IPR027417">
    <property type="entry name" value="P-loop_NTPase"/>
</dbReference>
<sequence length="213" mass="23809">MANFFDNKARAANAASSSSSKPKQSSATAERAQPWVEKYRPKDLSEVKAQDHVVGVLRRMLNYGNMPHLLLYGPPGNGKTSTIIALCRELYGPLLYSSRVLTLNASDDRGISIIRTKVKDFSRLQLSNAPVSEEYRKLYPCPPFRICILDEADALSQDAQAALRRVMEIHSATTRFTLICNYVSRIIDPVASRDVFIPFYLPNRRSAATNISL</sequence>
<dbReference type="EMBL" id="JAACFV010000077">
    <property type="protein sequence ID" value="KAF7506962.1"/>
    <property type="molecule type" value="Genomic_DNA"/>
</dbReference>
<dbReference type="AlphaFoldDB" id="A0A8H7AH80"/>
<organism evidence="7 8">
    <name type="scientific">Endocarpon pusillum</name>
    <dbReference type="NCBI Taxonomy" id="364733"/>
    <lineage>
        <taxon>Eukaryota</taxon>
        <taxon>Fungi</taxon>
        <taxon>Dikarya</taxon>
        <taxon>Ascomycota</taxon>
        <taxon>Pezizomycotina</taxon>
        <taxon>Eurotiomycetes</taxon>
        <taxon>Chaetothyriomycetidae</taxon>
        <taxon>Verrucariales</taxon>
        <taxon>Verrucariaceae</taxon>
        <taxon>Endocarpon</taxon>
    </lineage>
</organism>
<dbReference type="InterPro" id="IPR003593">
    <property type="entry name" value="AAA+_ATPase"/>
</dbReference>
<dbReference type="GO" id="GO:0005634">
    <property type="term" value="C:nucleus"/>
    <property type="evidence" value="ECO:0007669"/>
    <property type="project" value="TreeGrafter"/>
</dbReference>
<protein>
    <recommendedName>
        <fullName evidence="6">AAA+ ATPase domain-containing protein</fullName>
    </recommendedName>
</protein>
<dbReference type="FunFam" id="3.40.50.300:FF:000952">
    <property type="entry name" value="Replication factor C subunit 2"/>
    <property type="match status" value="1"/>
</dbReference>
<evidence type="ECO:0000256" key="4">
    <source>
        <dbReference type="ARBA" id="ARBA00022840"/>
    </source>
</evidence>
<dbReference type="SUPFAM" id="SSF52540">
    <property type="entry name" value="P-loop containing nucleoside triphosphate hydrolases"/>
    <property type="match status" value="1"/>
</dbReference>
<evidence type="ECO:0000256" key="5">
    <source>
        <dbReference type="SAM" id="MobiDB-lite"/>
    </source>
</evidence>
<dbReference type="Gene3D" id="3.40.50.300">
    <property type="entry name" value="P-loop containing nucleotide triphosphate hydrolases"/>
    <property type="match status" value="1"/>
</dbReference>
<evidence type="ECO:0000256" key="2">
    <source>
        <dbReference type="ARBA" id="ARBA00022705"/>
    </source>
</evidence>
<evidence type="ECO:0000256" key="1">
    <source>
        <dbReference type="ARBA" id="ARBA00005378"/>
    </source>
</evidence>
<reference evidence="7" key="1">
    <citation type="submission" date="2020-02" db="EMBL/GenBank/DDBJ databases">
        <authorList>
            <person name="Palmer J.M."/>
        </authorList>
    </citation>
    <scope>NUCLEOTIDE SEQUENCE</scope>
    <source>
        <strain evidence="7">EPUS1.4</strain>
        <tissue evidence="7">Thallus</tissue>
    </source>
</reference>
<feature type="compositionally biased region" description="Low complexity" evidence="5">
    <location>
        <begin position="10"/>
        <end position="29"/>
    </location>
</feature>
<keyword evidence="3" id="KW-0547">Nucleotide-binding</keyword>
<comment type="caution">
    <text evidence="7">The sequence shown here is derived from an EMBL/GenBank/DDBJ whole genome shotgun (WGS) entry which is preliminary data.</text>
</comment>
<dbReference type="InterPro" id="IPR003959">
    <property type="entry name" value="ATPase_AAA_core"/>
</dbReference>
<feature type="domain" description="AAA+ ATPase" evidence="6">
    <location>
        <begin position="65"/>
        <end position="201"/>
    </location>
</feature>
<dbReference type="GO" id="GO:0005524">
    <property type="term" value="F:ATP binding"/>
    <property type="evidence" value="ECO:0007669"/>
    <property type="project" value="UniProtKB-KW"/>
</dbReference>
<evidence type="ECO:0000256" key="3">
    <source>
        <dbReference type="ARBA" id="ARBA00022741"/>
    </source>
</evidence>
<gene>
    <name evidence="7" type="ORF">GJ744_011093</name>
</gene>
<dbReference type="PANTHER" id="PTHR11669:SF20">
    <property type="entry name" value="REPLICATION FACTOR C SUBUNIT 4"/>
    <property type="match status" value="1"/>
</dbReference>
<dbReference type="GO" id="GO:0003689">
    <property type="term" value="F:DNA clamp loader activity"/>
    <property type="evidence" value="ECO:0007669"/>
    <property type="project" value="TreeGrafter"/>
</dbReference>
<dbReference type="GO" id="GO:0005663">
    <property type="term" value="C:DNA replication factor C complex"/>
    <property type="evidence" value="ECO:0007669"/>
    <property type="project" value="TreeGrafter"/>
</dbReference>
<evidence type="ECO:0000313" key="8">
    <source>
        <dbReference type="Proteomes" id="UP000606974"/>
    </source>
</evidence>
<evidence type="ECO:0000259" key="6">
    <source>
        <dbReference type="SMART" id="SM00382"/>
    </source>
</evidence>
<dbReference type="GO" id="GO:0016887">
    <property type="term" value="F:ATP hydrolysis activity"/>
    <property type="evidence" value="ECO:0007669"/>
    <property type="project" value="InterPro"/>
</dbReference>
<dbReference type="Proteomes" id="UP000606974">
    <property type="component" value="Unassembled WGS sequence"/>
</dbReference>
<comment type="similarity">
    <text evidence="1">Belongs to the activator 1 small subunits family.</text>
</comment>
<evidence type="ECO:0000313" key="7">
    <source>
        <dbReference type="EMBL" id="KAF7506962.1"/>
    </source>
</evidence>
<keyword evidence="2" id="KW-0235">DNA replication</keyword>
<feature type="region of interest" description="Disordered" evidence="5">
    <location>
        <begin position="1"/>
        <end position="34"/>
    </location>
</feature>
<dbReference type="GO" id="GO:0006281">
    <property type="term" value="P:DNA repair"/>
    <property type="evidence" value="ECO:0007669"/>
    <property type="project" value="TreeGrafter"/>
</dbReference>
<dbReference type="CDD" id="cd00009">
    <property type="entry name" value="AAA"/>
    <property type="match status" value="1"/>
</dbReference>
<dbReference type="Pfam" id="PF00004">
    <property type="entry name" value="AAA"/>
    <property type="match status" value="1"/>
</dbReference>
<proteinExistence type="inferred from homology"/>
<keyword evidence="8" id="KW-1185">Reference proteome</keyword>
<accession>A0A8H7AH80</accession>